<dbReference type="GO" id="GO:0006811">
    <property type="term" value="P:monoatomic ion transport"/>
    <property type="evidence" value="ECO:0007669"/>
    <property type="project" value="UniProtKB-KW"/>
</dbReference>
<proteinExistence type="inferred from homology"/>
<keyword evidence="9 10" id="KW-0998">Cell outer membrane</keyword>
<evidence type="ECO:0000256" key="2">
    <source>
        <dbReference type="ARBA" id="ARBA00022448"/>
    </source>
</evidence>
<dbReference type="PROSITE" id="PS52016">
    <property type="entry name" value="TONB_DEPENDENT_REC_3"/>
    <property type="match status" value="1"/>
</dbReference>
<dbReference type="GO" id="GO:0009279">
    <property type="term" value="C:cell outer membrane"/>
    <property type="evidence" value="ECO:0007669"/>
    <property type="project" value="UniProtKB-SubCell"/>
</dbReference>
<evidence type="ECO:0000256" key="6">
    <source>
        <dbReference type="ARBA" id="ARBA00023065"/>
    </source>
</evidence>
<gene>
    <name evidence="14" type="ORF">FMM06_00015</name>
</gene>
<accession>A0A552UJ83</accession>
<dbReference type="PANTHER" id="PTHR30069">
    <property type="entry name" value="TONB-DEPENDENT OUTER MEMBRANE RECEPTOR"/>
    <property type="match status" value="1"/>
</dbReference>
<dbReference type="EMBL" id="VJWA01000001">
    <property type="protein sequence ID" value="TRW18306.1"/>
    <property type="molecule type" value="Genomic_DNA"/>
</dbReference>
<evidence type="ECO:0000256" key="9">
    <source>
        <dbReference type="ARBA" id="ARBA00023237"/>
    </source>
</evidence>
<evidence type="ECO:0000313" key="14">
    <source>
        <dbReference type="EMBL" id="TRW18306.1"/>
    </source>
</evidence>
<dbReference type="InterPro" id="IPR036942">
    <property type="entry name" value="Beta-barrel_TonB_sf"/>
</dbReference>
<comment type="subcellular location">
    <subcellularLocation>
        <location evidence="1 10">Cell outer membrane</location>
        <topology evidence="1 10">Multi-pass membrane protein</topology>
    </subcellularLocation>
</comment>
<dbReference type="InterPro" id="IPR012910">
    <property type="entry name" value="Plug_dom"/>
</dbReference>
<evidence type="ECO:0000313" key="15">
    <source>
        <dbReference type="Proteomes" id="UP000317894"/>
    </source>
</evidence>
<dbReference type="OrthoDB" id="9796221at2"/>
<evidence type="ECO:0000256" key="8">
    <source>
        <dbReference type="ARBA" id="ARBA00023136"/>
    </source>
</evidence>
<dbReference type="Pfam" id="PF00593">
    <property type="entry name" value="TonB_dep_Rec_b-barrel"/>
    <property type="match status" value="1"/>
</dbReference>
<feature type="domain" description="TonB-dependent receptor-like beta-barrel" evidence="12">
    <location>
        <begin position="163"/>
        <end position="596"/>
    </location>
</feature>
<keyword evidence="6" id="KW-0406">Ion transport</keyword>
<keyword evidence="8 10" id="KW-0472">Membrane</keyword>
<dbReference type="AlphaFoldDB" id="A0A552UJ83"/>
<dbReference type="InterPro" id="IPR039426">
    <property type="entry name" value="TonB-dep_rcpt-like"/>
</dbReference>
<organism evidence="14 15">
    <name type="scientific">Glacieibacterium frigidum</name>
    <dbReference type="NCBI Taxonomy" id="2593303"/>
    <lineage>
        <taxon>Bacteria</taxon>
        <taxon>Pseudomonadati</taxon>
        <taxon>Pseudomonadota</taxon>
        <taxon>Alphaproteobacteria</taxon>
        <taxon>Sphingomonadales</taxon>
        <taxon>Sphingosinicellaceae</taxon>
        <taxon>Glacieibacterium</taxon>
    </lineage>
</organism>
<dbReference type="CDD" id="cd01347">
    <property type="entry name" value="ligand_gated_channel"/>
    <property type="match status" value="1"/>
</dbReference>
<dbReference type="Gene3D" id="2.40.170.20">
    <property type="entry name" value="TonB-dependent receptor, beta-barrel domain"/>
    <property type="match status" value="1"/>
</dbReference>
<evidence type="ECO:0000256" key="10">
    <source>
        <dbReference type="PROSITE-ProRule" id="PRU01360"/>
    </source>
</evidence>
<dbReference type="PANTHER" id="PTHR30069:SF53">
    <property type="entry name" value="COLICIN I RECEPTOR-RELATED"/>
    <property type="match status" value="1"/>
</dbReference>
<name>A0A552UJ83_9SPHN</name>
<evidence type="ECO:0000256" key="11">
    <source>
        <dbReference type="RuleBase" id="RU003357"/>
    </source>
</evidence>
<dbReference type="SUPFAM" id="SSF56935">
    <property type="entry name" value="Porins"/>
    <property type="match status" value="1"/>
</dbReference>
<dbReference type="RefSeq" id="WP_144236999.1">
    <property type="nucleotide sequence ID" value="NZ_VJWA01000001.1"/>
</dbReference>
<keyword evidence="3 10" id="KW-1134">Transmembrane beta strand</keyword>
<keyword evidence="14" id="KW-0675">Receptor</keyword>
<dbReference type="GO" id="GO:0015889">
    <property type="term" value="P:cobalamin transport"/>
    <property type="evidence" value="ECO:0007669"/>
    <property type="project" value="TreeGrafter"/>
</dbReference>
<feature type="domain" description="TonB-dependent receptor plug" evidence="13">
    <location>
        <begin position="34"/>
        <end position="142"/>
    </location>
</feature>
<evidence type="ECO:0000256" key="3">
    <source>
        <dbReference type="ARBA" id="ARBA00022452"/>
    </source>
</evidence>
<keyword evidence="4 10" id="KW-0812">Transmembrane</keyword>
<dbReference type="InterPro" id="IPR037066">
    <property type="entry name" value="Plug_dom_sf"/>
</dbReference>
<keyword evidence="7 11" id="KW-0798">TonB box</keyword>
<evidence type="ECO:0000256" key="4">
    <source>
        <dbReference type="ARBA" id="ARBA00022692"/>
    </source>
</evidence>
<reference evidence="14 15" key="1">
    <citation type="submission" date="2019-07" db="EMBL/GenBank/DDBJ databases">
        <title>Novel species isolated from glacier.</title>
        <authorList>
            <person name="Liu Q."/>
            <person name="Xin Y.-H."/>
        </authorList>
    </citation>
    <scope>NUCLEOTIDE SEQUENCE [LARGE SCALE GENOMIC DNA]</scope>
    <source>
        <strain evidence="14 15">LB1R16</strain>
    </source>
</reference>
<sequence length="623" mass="65958">MLLLAAATVAAAVPVSDSSAETIVVTATRSPEPLSRVGQSVTVLDSVEIRTRQTQVVADLLRTTPGVTVARNGPPGGVASVFIRGAESDQTVALIDGVKLNNPASPGGGFDFGNLLTGNIDRIEVLRGPSSVLWGSQAIGGVVNLITIPPSADLIINARAEYGGRDTAQAVANVSGTAGPLAISGGAGYYRTDGFSAFDKGAERDGYRNYGANAKVVATFSDAISLDLRGYYSNGRADFDGFAPPTFAFGDTREYGRVEEIVGYAGANIALFGGRLKNRLGFAYTDTDRDNFDPDGFTRETFSSVGRNERFEYQGVADLGVATATFGAERETSKLRTLSFGTPDRDRARIDSVYGQIGVTPVAGLTATAGIRHDDHDRFGGATTVAGSAVWTIATTTLRASYSEGFKAPTLYQLVGEYGNATLAPERARGWDAGVTQSALDGRLEASATWFDRRSRDLIDFVSCFGVASPICVGRPFGTYDNVARARSRGVEVGLAARPVDALRLGANYTYLKAENRSPGSANFGRRLARRPAHSANVTLDYVWPFGLTTGATLSHVGDSFDNAANTRRLESYVLADIRAAFPVTANIEVYGRVENALDANYATAFGYGTPGRSAHAGVRLRY</sequence>
<dbReference type="InterPro" id="IPR000531">
    <property type="entry name" value="Beta-barrel_TonB"/>
</dbReference>
<comment type="caution">
    <text evidence="14">The sequence shown here is derived from an EMBL/GenBank/DDBJ whole genome shotgun (WGS) entry which is preliminary data.</text>
</comment>
<evidence type="ECO:0000256" key="5">
    <source>
        <dbReference type="ARBA" id="ARBA00022729"/>
    </source>
</evidence>
<dbReference type="Proteomes" id="UP000317894">
    <property type="component" value="Unassembled WGS sequence"/>
</dbReference>
<keyword evidence="5" id="KW-0732">Signal</keyword>
<keyword evidence="15" id="KW-1185">Reference proteome</keyword>
<protein>
    <submittedName>
        <fullName evidence="14">TonB-dependent receptor</fullName>
    </submittedName>
</protein>
<evidence type="ECO:0000259" key="12">
    <source>
        <dbReference type="Pfam" id="PF00593"/>
    </source>
</evidence>
<dbReference type="Gene3D" id="2.170.130.10">
    <property type="entry name" value="TonB-dependent receptor, plug domain"/>
    <property type="match status" value="1"/>
</dbReference>
<evidence type="ECO:0000259" key="13">
    <source>
        <dbReference type="Pfam" id="PF07715"/>
    </source>
</evidence>
<keyword evidence="2 10" id="KW-0813">Transport</keyword>
<comment type="similarity">
    <text evidence="10 11">Belongs to the TonB-dependent receptor family.</text>
</comment>
<evidence type="ECO:0000256" key="7">
    <source>
        <dbReference type="ARBA" id="ARBA00023077"/>
    </source>
</evidence>
<dbReference type="Pfam" id="PF07715">
    <property type="entry name" value="Plug"/>
    <property type="match status" value="1"/>
</dbReference>
<evidence type="ECO:0000256" key="1">
    <source>
        <dbReference type="ARBA" id="ARBA00004571"/>
    </source>
</evidence>